<evidence type="ECO:0000313" key="8">
    <source>
        <dbReference type="EMBL" id="XBQ24428.1"/>
    </source>
</evidence>
<dbReference type="NCBIfam" id="TIGR04131">
    <property type="entry name" value="Bac_Flav_CTERM"/>
    <property type="match status" value="1"/>
</dbReference>
<feature type="domain" description="Ig-like" evidence="7">
    <location>
        <begin position="1355"/>
        <end position="1436"/>
    </location>
</feature>
<dbReference type="Gene3D" id="2.60.40.2030">
    <property type="match status" value="1"/>
</dbReference>
<dbReference type="InterPro" id="IPR038081">
    <property type="entry name" value="CalX-like_sf"/>
</dbReference>
<keyword evidence="2" id="KW-0964">Secreted</keyword>
<evidence type="ECO:0000256" key="1">
    <source>
        <dbReference type="ARBA" id="ARBA00004613"/>
    </source>
</evidence>
<organism evidence="8">
    <name type="scientific">Flagellimonas sp. MMG031</name>
    <dbReference type="NCBI Taxonomy" id="3158549"/>
    <lineage>
        <taxon>Bacteria</taxon>
        <taxon>Pseudomonadati</taxon>
        <taxon>Bacteroidota</taxon>
        <taxon>Flavobacteriia</taxon>
        <taxon>Flavobacteriales</taxon>
        <taxon>Flavobacteriaceae</taxon>
        <taxon>Flagellimonas</taxon>
    </lineage>
</organism>
<gene>
    <name evidence="8" type="ORF">ABNE31_05800</name>
</gene>
<dbReference type="Pfam" id="PF18884">
    <property type="entry name" value="TSP3_bac"/>
    <property type="match status" value="2"/>
</dbReference>
<feature type="compositionally biased region" description="Acidic residues" evidence="5">
    <location>
        <begin position="1535"/>
        <end position="1547"/>
    </location>
</feature>
<dbReference type="KEGG" id="fld:ABNE31_05800"/>
<feature type="region of interest" description="Disordered" evidence="5">
    <location>
        <begin position="1535"/>
        <end position="1564"/>
    </location>
</feature>
<evidence type="ECO:0000259" key="6">
    <source>
        <dbReference type="Pfam" id="PF01345"/>
    </source>
</evidence>
<evidence type="ECO:0000256" key="4">
    <source>
        <dbReference type="ARBA" id="ARBA00022837"/>
    </source>
</evidence>
<dbReference type="InterPro" id="IPR026341">
    <property type="entry name" value="T9SS_type_B"/>
</dbReference>
<accession>A0AAU7N0S1</accession>
<sequence>MQSLLKKTSLLSCSNMGRGRLIFFFFLLLGTGIGFGQSFTIVEEGGVTTTSETGTTDTFTVVLDTQPVTDVVFEVSSGDPGEGTVDLATLTFTNVNWDTPQTVTVTGVDDALADGNQTYDITIGVDAANSDDAFDLLADQTVSVDNADDDVAGFTIVEEGGVTATSEAGATDTFTVVLDAQPLTNVVFDVSSGDPGEGTVDLATLTFTNANWDTPQTVTVTGVDDALADGNQSYDITIGVDAANSDDAFDLLADQTVSVDNADDDVAGFTIVEEGGVTATSEAGATDTFTVVLDAQPLTDVVFDVSSGDPGEGTVDLATLTFTNANWDTPQTVTVTGVDDALADGNQSYDITIGVDAANSDDAFDLLADQTVSVDNADDDVAGFTIVEEGGVTATSEAGATDTFTVVLDAQPLTDVVFDVSSGDPGEGTVDLATLTFTNANWDTPQTVTVTGVDDALADGNQTYDITIGVDAANSDDAFDLLADQTVSVDNVDDDTASLIVVETDESTITSEDATTDTFTVVLGAQPASDVVVNIVSGDLGEGTVNTSQLTFTNANWNTPQIVTVTGVDDNLIDGNQPFTVTISVVDASSDDDFDGLSQVVNAQNTDNDIAGITIIVTDGNTTTSEDGTTDTFNVVLDAQPATDVVLNVTSNNVAEGTVSPITLTFTTGNWDSPQEVTVTGVDDAVIDGNQSFDVNVTVNDGASDDDFDGLLETVPVTNNDNDSASFTIVETDGTTNTSEDGATDTFSVVLDVQPTSNVVFDIVSGDTGEATVSPSLLTFTPANWDTPQIITVTGEDDFVIDGAQTFDIDITVNNGASDNAFDNLTDTVSVTNSDDDVAGFTIVESDGDTSTSEDGSTDTFTVVLNRRTLISNVVFNITSSDVTEGTVSPSTLTFTTANWDTPQTVTVTGVDDAIVDGIQAYDVDVSVALGSAISYLGVPDQTVSVENIDDDSAAVTISNANGNEDDGPITVSATLNNEVAGGFTVDVLSSDGTATTANSDYTVLNETLTFSGTAGEIQTFEVTPTPDTLIEGNETLQVSMANLGNTTLTVGISDTATVTINNDDACAAGSSVPSLNDSGTEFCVDLFSDFSKDLDDYVDVTGPAGTQLVWSTNPDSGQTGDYLGSSVITGTQVANQDTYYGFYYDSLNDCASPNTVTVTLSVNEAPNAGTTTGGNVCNTTESGGSTLIDLDNRITGQDSGSWALTSSQTGSSITINPDNTINFDGQPLGSYVFTYTTNTAVAPCVNDTVELTITVIDCSLPCNAGDTAPVFNGSDTTIEFCDDVNTDLDTYVSGTAPAGTELTWSTSDVPSETGAHLISSTVVEPGTYYGFYYDETNDCGSPVLAITLVRNFTPTIDTTSGDTSCGSAELTLSATASVADASTITYTWYDAPTGGNIVGTSATYTTNTLSETTSFYVTARANGCESERVEVVATITDSPNAGTPTNTTACNVAGNGGPNVIDLDNTLTGADPGTWALVTDPSNGTLSIGSENNVDFTGLPVGNYVFEYTTTAEAPCTPTSVQVTISVSDCTVDTDGDGLTDGEETELGTNPNDADTDGDGLTDGEEVLVVDDPSTEAVPENATDPLDACDPFLTPDCNPVDIDLAITKEVNGNEVLLNAEVIFTITVQNTTMDRVLDIVVNDILVAGFEYRSSTPSKGSYDENTGEWTIDELTAEEEVTLEITVNTVEAGNLENTAILASSFPNDGVPDNNSSTVSVTVNRSQCEDPGTICNIFSPNGDGVNDRLKFVDPEGLYPNNKLEIFDRYGNSVFQMDGYDSSWDGTGKNGDLPKGTYFYILDLNGDGTDVVKGWIQIVRDN</sequence>
<evidence type="ECO:0000256" key="3">
    <source>
        <dbReference type="ARBA" id="ARBA00022729"/>
    </source>
</evidence>
<dbReference type="InterPro" id="IPR059100">
    <property type="entry name" value="TSP3_bac"/>
</dbReference>
<dbReference type="Pfam" id="PF19081">
    <property type="entry name" value="Ig_7"/>
    <property type="match status" value="1"/>
</dbReference>
<evidence type="ECO:0000256" key="5">
    <source>
        <dbReference type="SAM" id="MobiDB-lite"/>
    </source>
</evidence>
<dbReference type="Pfam" id="PF01345">
    <property type="entry name" value="DUF11"/>
    <property type="match status" value="1"/>
</dbReference>
<evidence type="ECO:0000256" key="2">
    <source>
        <dbReference type="ARBA" id="ARBA00022525"/>
    </source>
</evidence>
<evidence type="ECO:0000259" key="7">
    <source>
        <dbReference type="Pfam" id="PF19081"/>
    </source>
</evidence>
<keyword evidence="3" id="KW-0732">Signal</keyword>
<dbReference type="SUPFAM" id="SSF141072">
    <property type="entry name" value="CalX-like"/>
    <property type="match status" value="1"/>
</dbReference>
<comment type="subcellular location">
    <subcellularLocation>
        <location evidence="1">Secreted</location>
    </subcellularLocation>
</comment>
<feature type="compositionally biased region" description="Acidic residues" evidence="5">
    <location>
        <begin position="1555"/>
        <end position="1564"/>
    </location>
</feature>
<proteinExistence type="predicted"/>
<dbReference type="EMBL" id="CP157804">
    <property type="protein sequence ID" value="XBQ24428.1"/>
    <property type="molecule type" value="Genomic_DNA"/>
</dbReference>
<keyword evidence="4" id="KW-0106">Calcium</keyword>
<dbReference type="InterPro" id="IPR001434">
    <property type="entry name" value="OmcB-like_DUF11"/>
</dbReference>
<name>A0AAU7N0S1_9FLAO</name>
<reference evidence="8" key="1">
    <citation type="submission" date="2024-05" db="EMBL/GenBank/DDBJ databases">
        <title>Draft Genome Sequences of Flagellimonas sp. MMG031 and Marinobacter sp. MMG032 Isolated from the dinoflagellate Symbiodinium pilosum.</title>
        <authorList>
            <person name="Shikuma N.J."/>
            <person name="Farrell M.V."/>
        </authorList>
    </citation>
    <scope>NUCLEOTIDE SEQUENCE</scope>
    <source>
        <strain evidence="8">MMG031</strain>
    </source>
</reference>
<feature type="domain" description="DUF11" evidence="6">
    <location>
        <begin position="1604"/>
        <end position="1718"/>
    </location>
</feature>
<dbReference type="InterPro" id="IPR044023">
    <property type="entry name" value="Ig_7"/>
</dbReference>
<dbReference type="Pfam" id="PF13585">
    <property type="entry name" value="CHU_C"/>
    <property type="match status" value="1"/>
</dbReference>
<dbReference type="RefSeq" id="WP_349352695.1">
    <property type="nucleotide sequence ID" value="NZ_CP157804.1"/>
</dbReference>
<protein>
    <submittedName>
        <fullName evidence="8">Gliding motility-associated C-terminal domain-containing protein</fullName>
    </submittedName>
</protein>